<dbReference type="InterPro" id="IPR036388">
    <property type="entry name" value="WH-like_DNA-bd_sf"/>
</dbReference>
<organism evidence="1">
    <name type="scientific">uncultured Caudovirales phage</name>
    <dbReference type="NCBI Taxonomy" id="2100421"/>
    <lineage>
        <taxon>Viruses</taxon>
        <taxon>Duplodnaviria</taxon>
        <taxon>Heunggongvirae</taxon>
        <taxon>Uroviricota</taxon>
        <taxon>Caudoviricetes</taxon>
        <taxon>Peduoviridae</taxon>
        <taxon>Maltschvirus</taxon>
        <taxon>Maltschvirus maltsch</taxon>
    </lineage>
</organism>
<dbReference type="EMBL" id="LR796549">
    <property type="protein sequence ID" value="CAB4150739.1"/>
    <property type="molecule type" value="Genomic_DNA"/>
</dbReference>
<accession>A0A6J5N4R9</accession>
<dbReference type="Gene3D" id="1.10.10.10">
    <property type="entry name" value="Winged helix-like DNA-binding domain superfamily/Winged helix DNA-binding domain"/>
    <property type="match status" value="1"/>
</dbReference>
<proteinExistence type="predicted"/>
<name>A0A6J5N4R9_9CAUD</name>
<evidence type="ECO:0000313" key="1">
    <source>
        <dbReference type="EMBL" id="CAB4150739.1"/>
    </source>
</evidence>
<protein>
    <submittedName>
        <fullName evidence="1">Uncharacterized protein</fullName>
    </submittedName>
</protein>
<gene>
    <name evidence="1" type="ORF">UFOVP574_22</name>
</gene>
<reference evidence="1" key="1">
    <citation type="submission" date="2020-04" db="EMBL/GenBank/DDBJ databases">
        <authorList>
            <person name="Chiriac C."/>
            <person name="Salcher M."/>
            <person name="Ghai R."/>
            <person name="Kavagutti S V."/>
        </authorList>
    </citation>
    <scope>NUCLEOTIDE SEQUENCE</scope>
</reference>
<sequence>MIDTTASRCLDLIARHAPRLMREGGGAITEDRKTNKLSRKTIKSIIDLRKTGMTIDRIGEQLDVSRSAVQVHCKRYAMANNAS</sequence>